<organism evidence="1">
    <name type="scientific">marine sediment metagenome</name>
    <dbReference type="NCBI Taxonomy" id="412755"/>
    <lineage>
        <taxon>unclassified sequences</taxon>
        <taxon>metagenomes</taxon>
        <taxon>ecological metagenomes</taxon>
    </lineage>
</organism>
<gene>
    <name evidence="1" type="ORF">S03H2_26690</name>
</gene>
<evidence type="ECO:0000313" key="1">
    <source>
        <dbReference type="EMBL" id="GAH53440.1"/>
    </source>
</evidence>
<sequence>SILSTSNIQPGSLAKPILSKYTKQQRPESILNLMEYGLLTDVQRDNLPELEKQLANILE</sequence>
<name>X1H8P6_9ZZZZ</name>
<dbReference type="EMBL" id="BARU01015594">
    <property type="protein sequence ID" value="GAH53440.1"/>
    <property type="molecule type" value="Genomic_DNA"/>
</dbReference>
<accession>X1H8P6</accession>
<reference evidence="1" key="1">
    <citation type="journal article" date="2014" name="Front. Microbiol.">
        <title>High frequency of phylogenetically diverse reductive dehalogenase-homologous genes in deep subseafloor sedimentary metagenomes.</title>
        <authorList>
            <person name="Kawai M."/>
            <person name="Futagami T."/>
            <person name="Toyoda A."/>
            <person name="Takaki Y."/>
            <person name="Nishi S."/>
            <person name="Hori S."/>
            <person name="Arai W."/>
            <person name="Tsubouchi T."/>
            <person name="Morono Y."/>
            <person name="Uchiyama I."/>
            <person name="Ito T."/>
            <person name="Fujiyama A."/>
            <person name="Inagaki F."/>
            <person name="Takami H."/>
        </authorList>
    </citation>
    <scope>NUCLEOTIDE SEQUENCE</scope>
    <source>
        <strain evidence="1">Expedition CK06-06</strain>
    </source>
</reference>
<dbReference type="AlphaFoldDB" id="X1H8P6"/>
<comment type="caution">
    <text evidence="1">The sequence shown here is derived from an EMBL/GenBank/DDBJ whole genome shotgun (WGS) entry which is preliminary data.</text>
</comment>
<feature type="non-terminal residue" evidence="1">
    <location>
        <position position="1"/>
    </location>
</feature>
<protein>
    <submittedName>
        <fullName evidence="1">Uncharacterized protein</fullName>
    </submittedName>
</protein>
<proteinExistence type="predicted"/>